<proteinExistence type="predicted"/>
<sequence>MSVFVFFFPPEVLKRVGEISNKRRKLNKDFNEDQTVLNPCNLTDTLVRKRNFSLAPTNPRVGEGGSYGEQADTSCKGDCNGQTNWKKRFASQRLGQPRCLNSSIFSLRLDYLFNDPSQLITPPKATVNKIRLLTDDLKIF</sequence>
<gene>
    <name evidence="1" type="ORF">CFP56_013375</name>
</gene>
<keyword evidence="2" id="KW-1185">Reference proteome</keyword>
<organism evidence="1 2">
    <name type="scientific">Quercus suber</name>
    <name type="common">Cork oak</name>
    <dbReference type="NCBI Taxonomy" id="58331"/>
    <lineage>
        <taxon>Eukaryota</taxon>
        <taxon>Viridiplantae</taxon>
        <taxon>Streptophyta</taxon>
        <taxon>Embryophyta</taxon>
        <taxon>Tracheophyta</taxon>
        <taxon>Spermatophyta</taxon>
        <taxon>Magnoliopsida</taxon>
        <taxon>eudicotyledons</taxon>
        <taxon>Gunneridae</taxon>
        <taxon>Pentapetalae</taxon>
        <taxon>rosids</taxon>
        <taxon>fabids</taxon>
        <taxon>Fagales</taxon>
        <taxon>Fagaceae</taxon>
        <taxon>Quercus</taxon>
    </lineage>
</organism>
<reference evidence="1 2" key="1">
    <citation type="journal article" date="2018" name="Sci. Data">
        <title>The draft genome sequence of cork oak.</title>
        <authorList>
            <person name="Ramos A.M."/>
            <person name="Usie A."/>
            <person name="Barbosa P."/>
            <person name="Barros P.M."/>
            <person name="Capote T."/>
            <person name="Chaves I."/>
            <person name="Simoes F."/>
            <person name="Abreu I."/>
            <person name="Carrasquinho I."/>
            <person name="Faro C."/>
            <person name="Guimaraes J.B."/>
            <person name="Mendonca D."/>
            <person name="Nobrega F."/>
            <person name="Rodrigues L."/>
            <person name="Saibo N.J.M."/>
            <person name="Varela M.C."/>
            <person name="Egas C."/>
            <person name="Matos J."/>
            <person name="Miguel C.M."/>
            <person name="Oliveira M.M."/>
            <person name="Ricardo C.P."/>
            <person name="Goncalves S."/>
        </authorList>
    </citation>
    <scope>NUCLEOTIDE SEQUENCE [LARGE SCALE GENOMIC DNA]</scope>
    <source>
        <strain evidence="2">cv. HL8</strain>
    </source>
</reference>
<protein>
    <submittedName>
        <fullName evidence="1">Uncharacterized protein</fullName>
    </submittedName>
</protein>
<comment type="caution">
    <text evidence="1">The sequence shown here is derived from an EMBL/GenBank/DDBJ whole genome shotgun (WGS) entry which is preliminary data.</text>
</comment>
<dbReference type="Proteomes" id="UP000237347">
    <property type="component" value="Unassembled WGS sequence"/>
</dbReference>
<dbReference type="AlphaFoldDB" id="A0AAW0KTS1"/>
<accession>A0AAW0KTS1</accession>
<evidence type="ECO:0000313" key="1">
    <source>
        <dbReference type="EMBL" id="KAK7842792.1"/>
    </source>
</evidence>
<name>A0AAW0KTS1_QUESU</name>
<evidence type="ECO:0000313" key="2">
    <source>
        <dbReference type="Proteomes" id="UP000237347"/>
    </source>
</evidence>
<dbReference type="EMBL" id="PKMF04000215">
    <property type="protein sequence ID" value="KAK7842792.1"/>
    <property type="molecule type" value="Genomic_DNA"/>
</dbReference>